<dbReference type="PIRSF" id="PIRSF000521">
    <property type="entry name" value="Transaminase_4ab_Lys_Orn"/>
    <property type="match status" value="1"/>
</dbReference>
<protein>
    <submittedName>
        <fullName evidence="5">2,2-dialkylglycine decarboxylase (Pyruvate)</fullName>
    </submittedName>
</protein>
<dbReference type="InterPro" id="IPR015422">
    <property type="entry name" value="PyrdxlP-dep_Trfase_small"/>
</dbReference>
<dbReference type="AlphaFoldDB" id="A0A1G9P5G9"/>
<comment type="cofactor">
    <cofactor evidence="1">
        <name>pyridoxal 5'-phosphate</name>
        <dbReference type="ChEBI" id="CHEBI:597326"/>
    </cofactor>
</comment>
<dbReference type="SUPFAM" id="SSF53383">
    <property type="entry name" value="PLP-dependent transferases"/>
    <property type="match status" value="1"/>
</dbReference>
<dbReference type="FunFam" id="3.40.640.10:FF:000004">
    <property type="entry name" value="Acetylornithine aminotransferase"/>
    <property type="match status" value="1"/>
</dbReference>
<dbReference type="Pfam" id="PF00202">
    <property type="entry name" value="Aminotran_3"/>
    <property type="match status" value="1"/>
</dbReference>
<dbReference type="GO" id="GO:0008483">
    <property type="term" value="F:transaminase activity"/>
    <property type="evidence" value="ECO:0007669"/>
    <property type="project" value="InterPro"/>
</dbReference>
<dbReference type="CDD" id="cd00610">
    <property type="entry name" value="OAT_like"/>
    <property type="match status" value="1"/>
</dbReference>
<sequence length="435" mass="46401">MDTTFWDEADRLLIRYGVGFSPRVIDRAAGAYVYDRHGTRILDFTSGQMSAILGHAHPDIVATVSSAVASLDHLYSGMLSAPVLEFADRLTATLPPTLGKVLLLTTGAEANEAAIKMAKLATGRYEIVSFDRSWHGMTQGAASATFSAGRRGYGPPAPGNLALPAPNAYRSPFRSSDGSHDWEAELTYGFALVDQQSAGSLAACLVEPILSSGGIIDLPPGYLRRLKEMCEERGMLLILDEAQTGLGRTGMMYAFERDGVTPDLLTLSKTLGAGLPVAAVVTSAEIEQVCHDRGFLFYTTHVSDPLAAAVALTVLDVIDRENLVDRAAHLGRRLGDRLLALRDDYEVVGDVRGRGLLQGLELVRDKKSKAPADALGHAVTSACLERGLHLNIVQLPGMGGIFRIAPPLTISDDELHTGVDILEASLKAVLDDAAG</sequence>
<proteinExistence type="inferred from homology"/>
<dbReference type="GO" id="GO:0030170">
    <property type="term" value="F:pyridoxal phosphate binding"/>
    <property type="evidence" value="ECO:0007669"/>
    <property type="project" value="InterPro"/>
</dbReference>
<comment type="similarity">
    <text evidence="2 4">Belongs to the class-III pyridoxal-phosphate-dependent aminotransferase family.</text>
</comment>
<dbReference type="STRING" id="633440.SAMN05421869_13339"/>
<dbReference type="Gene3D" id="3.90.1150.10">
    <property type="entry name" value="Aspartate Aminotransferase, domain 1"/>
    <property type="match status" value="1"/>
</dbReference>
<dbReference type="InterPro" id="IPR005814">
    <property type="entry name" value="Aminotrans_3"/>
</dbReference>
<reference evidence="5 6" key="1">
    <citation type="submission" date="2016-10" db="EMBL/GenBank/DDBJ databases">
        <authorList>
            <person name="de Groot N.N."/>
        </authorList>
    </citation>
    <scope>NUCLEOTIDE SEQUENCE [LARGE SCALE GENOMIC DNA]</scope>
    <source>
        <strain evidence="5 6">CGMCC 4.6533</strain>
    </source>
</reference>
<gene>
    <name evidence="5" type="ORF">SAMN05421869_13339</name>
</gene>
<dbReference type="Proteomes" id="UP000199202">
    <property type="component" value="Unassembled WGS sequence"/>
</dbReference>
<evidence type="ECO:0000256" key="2">
    <source>
        <dbReference type="ARBA" id="ARBA00008954"/>
    </source>
</evidence>
<dbReference type="RefSeq" id="WP_090945832.1">
    <property type="nucleotide sequence ID" value="NZ_FNDJ01000033.1"/>
</dbReference>
<evidence type="ECO:0000313" key="5">
    <source>
        <dbReference type="EMBL" id="SDL93954.1"/>
    </source>
</evidence>
<dbReference type="EMBL" id="FNDJ01000033">
    <property type="protein sequence ID" value="SDL93954.1"/>
    <property type="molecule type" value="Genomic_DNA"/>
</dbReference>
<dbReference type="PANTHER" id="PTHR45688">
    <property type="match status" value="1"/>
</dbReference>
<name>A0A1G9P5G9_9ACTN</name>
<accession>A0A1G9P5G9</accession>
<keyword evidence="3 4" id="KW-0663">Pyridoxal phosphate</keyword>
<dbReference type="PANTHER" id="PTHR45688:SF13">
    <property type="entry name" value="ALANINE--GLYOXYLATE AMINOTRANSFERASE 2-LIKE"/>
    <property type="match status" value="1"/>
</dbReference>
<dbReference type="OrthoDB" id="3699548at2"/>
<dbReference type="InterPro" id="IPR049704">
    <property type="entry name" value="Aminotrans_3_PPA_site"/>
</dbReference>
<keyword evidence="5" id="KW-0670">Pyruvate</keyword>
<evidence type="ECO:0000313" key="6">
    <source>
        <dbReference type="Proteomes" id="UP000199202"/>
    </source>
</evidence>
<organism evidence="5 6">
    <name type="scientific">Nonomuraea jiangxiensis</name>
    <dbReference type="NCBI Taxonomy" id="633440"/>
    <lineage>
        <taxon>Bacteria</taxon>
        <taxon>Bacillati</taxon>
        <taxon>Actinomycetota</taxon>
        <taxon>Actinomycetes</taxon>
        <taxon>Streptosporangiales</taxon>
        <taxon>Streptosporangiaceae</taxon>
        <taxon>Nonomuraea</taxon>
    </lineage>
</organism>
<dbReference type="Gene3D" id="3.40.640.10">
    <property type="entry name" value="Type I PLP-dependent aspartate aminotransferase-like (Major domain)"/>
    <property type="match status" value="1"/>
</dbReference>
<evidence type="ECO:0000256" key="3">
    <source>
        <dbReference type="ARBA" id="ARBA00022898"/>
    </source>
</evidence>
<dbReference type="PROSITE" id="PS00600">
    <property type="entry name" value="AA_TRANSFER_CLASS_3"/>
    <property type="match status" value="1"/>
</dbReference>
<keyword evidence="6" id="KW-1185">Reference proteome</keyword>
<dbReference type="InterPro" id="IPR015421">
    <property type="entry name" value="PyrdxlP-dep_Trfase_major"/>
</dbReference>
<evidence type="ECO:0000256" key="1">
    <source>
        <dbReference type="ARBA" id="ARBA00001933"/>
    </source>
</evidence>
<evidence type="ECO:0000256" key="4">
    <source>
        <dbReference type="RuleBase" id="RU003560"/>
    </source>
</evidence>
<dbReference type="InterPro" id="IPR015424">
    <property type="entry name" value="PyrdxlP-dep_Trfase"/>
</dbReference>